<evidence type="ECO:0000256" key="2">
    <source>
        <dbReference type="ARBA" id="ARBA00022475"/>
    </source>
</evidence>
<name>A0A9Q4KS02_9EURY</name>
<keyword evidence="3" id="KW-0812">Transmembrane</keyword>
<keyword evidence="2" id="KW-1003">Cell membrane</keyword>
<sequence length="562" mass="61333">MVNRITGIVLVGLCLCLLSAGCTTTPDEPAATPGDAEMTTLLENATADVFAGLSQLQESNAKSAEKLSESGITGDAAGEVLQEKLAGVSPDVISSLVIDSKGIVTAAAPVHYDTIIGTDLSYQPGAQYTNEVKEPVLSDLFMLEEGFAGVALNYPVFSGDTYLGYTSLTFRPEIFLRQYFRPLTEETGYEFMVLQTDGTILYETNEEEVAKNTFTDPLYQSTEIPRLAEKVVAESSGRGEYTFWDGDWKREAVREIFWSTVSFDGTEWRVAVIHNVDDSASPTPVPTPRADETLDADIASMTIFVEEATVFAQQNGRDVALQAFNDPEGDFIDGELYIFAYDMNGTTLAHPYQSGIVGENRMKLADENGLEIAKSCMDIVARGGGYLYFTFPNPSENYREELKIVTIRPVDETWYVGSGIYIPEMNVALNQTAIDALVSRVKEAQAFALTSSAYGNESELFAAMSDRFGNGADYVFAYDMIGTCLNLPFQPEMTGVDRLNFTDAYGVEAVKLEIDAAQRGGGCVYVVCENPDTGNEELRFCYVAPVLDEYFVGSGIYAGEVA</sequence>
<keyword evidence="5" id="KW-0472">Membrane</keyword>
<accession>A0A9Q4KS02</accession>
<comment type="subcellular location">
    <subcellularLocation>
        <location evidence="1">Cell membrane</location>
        <topology evidence="1">Multi-pass membrane protein</topology>
    </subcellularLocation>
</comment>
<keyword evidence="8" id="KW-1185">Reference proteome</keyword>
<dbReference type="Gene3D" id="3.30.450.20">
    <property type="entry name" value="PAS domain"/>
    <property type="match status" value="3"/>
</dbReference>
<evidence type="ECO:0000259" key="6">
    <source>
        <dbReference type="SMART" id="SM01049"/>
    </source>
</evidence>
<evidence type="ECO:0000256" key="1">
    <source>
        <dbReference type="ARBA" id="ARBA00004651"/>
    </source>
</evidence>
<dbReference type="Proteomes" id="UP001143747">
    <property type="component" value="Unassembled WGS sequence"/>
</dbReference>
<feature type="domain" description="Single Cache" evidence="6">
    <location>
        <begin position="290"/>
        <end position="374"/>
    </location>
</feature>
<proteinExistence type="predicted"/>
<evidence type="ECO:0000256" key="3">
    <source>
        <dbReference type="ARBA" id="ARBA00022692"/>
    </source>
</evidence>
<dbReference type="InterPro" id="IPR033480">
    <property type="entry name" value="sCache_2"/>
</dbReference>
<dbReference type="AlphaFoldDB" id="A0A9Q4KS02"/>
<dbReference type="Pfam" id="PF22309">
    <property type="entry name" value="HK-GC-Chemotax_sensor"/>
    <property type="match status" value="1"/>
</dbReference>
<gene>
    <name evidence="7" type="ORF">L0665_02655</name>
</gene>
<dbReference type="EMBL" id="JAKELO010000002">
    <property type="protein sequence ID" value="MDE4907519.1"/>
    <property type="molecule type" value="Genomic_DNA"/>
</dbReference>
<evidence type="ECO:0000313" key="8">
    <source>
        <dbReference type="Proteomes" id="UP001143747"/>
    </source>
</evidence>
<dbReference type="GO" id="GO:0005886">
    <property type="term" value="C:plasma membrane"/>
    <property type="evidence" value="ECO:0007669"/>
    <property type="project" value="UniProtKB-SubCell"/>
</dbReference>
<organism evidence="7 8">
    <name type="scientific">Methanogenium marinum</name>
    <dbReference type="NCBI Taxonomy" id="348610"/>
    <lineage>
        <taxon>Archaea</taxon>
        <taxon>Methanobacteriati</taxon>
        <taxon>Methanobacteriota</taxon>
        <taxon>Stenosarchaea group</taxon>
        <taxon>Methanomicrobia</taxon>
        <taxon>Methanomicrobiales</taxon>
        <taxon>Methanomicrobiaceae</taxon>
        <taxon>Methanogenium</taxon>
    </lineage>
</organism>
<evidence type="ECO:0000313" key="7">
    <source>
        <dbReference type="EMBL" id="MDE4907519.1"/>
    </source>
</evidence>
<dbReference type="RefSeq" id="WP_274924169.1">
    <property type="nucleotide sequence ID" value="NZ_JAKELO010000002.1"/>
</dbReference>
<keyword evidence="4" id="KW-1133">Transmembrane helix</keyword>
<evidence type="ECO:0000256" key="4">
    <source>
        <dbReference type="ARBA" id="ARBA00022989"/>
    </source>
</evidence>
<dbReference type="PROSITE" id="PS51257">
    <property type="entry name" value="PROKAR_LIPOPROTEIN"/>
    <property type="match status" value="1"/>
</dbReference>
<dbReference type="InterPro" id="IPR054513">
    <property type="entry name" value="Dret_0059-like_sensor"/>
</dbReference>
<reference evidence="7" key="1">
    <citation type="submission" date="2022-01" db="EMBL/GenBank/DDBJ databases">
        <title>Draft genome of Methanogenium marinum DSM 15558.</title>
        <authorList>
            <person name="Chen S.-C."/>
            <person name="You Y.-T."/>
        </authorList>
    </citation>
    <scope>NUCLEOTIDE SEQUENCE</scope>
    <source>
        <strain evidence="7">DSM 15558</strain>
    </source>
</reference>
<evidence type="ECO:0000256" key="5">
    <source>
        <dbReference type="ARBA" id="ARBA00023136"/>
    </source>
</evidence>
<dbReference type="Pfam" id="PF17200">
    <property type="entry name" value="sCache_2"/>
    <property type="match status" value="2"/>
</dbReference>
<comment type="caution">
    <text evidence="7">The sequence shown here is derived from an EMBL/GenBank/DDBJ whole genome shotgun (WGS) entry which is preliminary data.</text>
</comment>
<feature type="domain" description="Single Cache" evidence="6">
    <location>
        <begin position="425"/>
        <end position="511"/>
    </location>
</feature>
<protein>
    <submittedName>
        <fullName evidence="7">Cache domain-containing protein</fullName>
    </submittedName>
</protein>
<dbReference type="SMART" id="SM01049">
    <property type="entry name" value="Cache_2"/>
    <property type="match status" value="2"/>
</dbReference>